<organism evidence="1 2">
    <name type="scientific">Araneus ventricosus</name>
    <name type="common">Orbweaver spider</name>
    <name type="synonym">Epeira ventricosa</name>
    <dbReference type="NCBI Taxonomy" id="182803"/>
    <lineage>
        <taxon>Eukaryota</taxon>
        <taxon>Metazoa</taxon>
        <taxon>Ecdysozoa</taxon>
        <taxon>Arthropoda</taxon>
        <taxon>Chelicerata</taxon>
        <taxon>Arachnida</taxon>
        <taxon>Araneae</taxon>
        <taxon>Araneomorphae</taxon>
        <taxon>Entelegynae</taxon>
        <taxon>Araneoidea</taxon>
        <taxon>Araneidae</taxon>
        <taxon>Araneus</taxon>
    </lineage>
</organism>
<evidence type="ECO:0000313" key="1">
    <source>
        <dbReference type="EMBL" id="GBL93996.1"/>
    </source>
</evidence>
<sequence length="88" mass="10075">MEPERAIRGEKRRWSRDAHRLQGQFVMMERGISRKEHFSGQLIRVSVRGNAGPIVLAACNIINSRFLSGSMEKRVLQILRKSQISPSN</sequence>
<evidence type="ECO:0000313" key="2">
    <source>
        <dbReference type="Proteomes" id="UP000499080"/>
    </source>
</evidence>
<keyword evidence="2" id="KW-1185">Reference proteome</keyword>
<comment type="caution">
    <text evidence="1">The sequence shown here is derived from an EMBL/GenBank/DDBJ whole genome shotgun (WGS) entry which is preliminary data.</text>
</comment>
<proteinExistence type="predicted"/>
<dbReference type="EMBL" id="BGPR01000098">
    <property type="protein sequence ID" value="GBL93996.1"/>
    <property type="molecule type" value="Genomic_DNA"/>
</dbReference>
<accession>A0A4Y2BRR6</accession>
<protein>
    <submittedName>
        <fullName evidence="1">Uncharacterized protein</fullName>
    </submittedName>
</protein>
<dbReference type="AlphaFoldDB" id="A0A4Y2BRR6"/>
<gene>
    <name evidence="1" type="ORF">AVEN_76713_1</name>
</gene>
<dbReference type="Proteomes" id="UP000499080">
    <property type="component" value="Unassembled WGS sequence"/>
</dbReference>
<reference evidence="1 2" key="1">
    <citation type="journal article" date="2019" name="Sci. Rep.">
        <title>Orb-weaving spider Araneus ventricosus genome elucidates the spidroin gene catalogue.</title>
        <authorList>
            <person name="Kono N."/>
            <person name="Nakamura H."/>
            <person name="Ohtoshi R."/>
            <person name="Moran D.A.P."/>
            <person name="Shinohara A."/>
            <person name="Yoshida Y."/>
            <person name="Fujiwara M."/>
            <person name="Mori M."/>
            <person name="Tomita M."/>
            <person name="Arakawa K."/>
        </authorList>
    </citation>
    <scope>NUCLEOTIDE SEQUENCE [LARGE SCALE GENOMIC DNA]</scope>
</reference>
<name>A0A4Y2BRR6_ARAVE</name>